<dbReference type="AlphaFoldDB" id="A0AAV2GW72"/>
<feature type="transmembrane region" description="Helical" evidence="1">
    <location>
        <begin position="20"/>
        <end position="39"/>
    </location>
</feature>
<evidence type="ECO:0000256" key="1">
    <source>
        <dbReference type="SAM" id="Phobius"/>
    </source>
</evidence>
<organism evidence="2 3">
    <name type="scientific">Linum trigynum</name>
    <dbReference type="NCBI Taxonomy" id="586398"/>
    <lineage>
        <taxon>Eukaryota</taxon>
        <taxon>Viridiplantae</taxon>
        <taxon>Streptophyta</taxon>
        <taxon>Embryophyta</taxon>
        <taxon>Tracheophyta</taxon>
        <taxon>Spermatophyta</taxon>
        <taxon>Magnoliopsida</taxon>
        <taxon>eudicotyledons</taxon>
        <taxon>Gunneridae</taxon>
        <taxon>Pentapetalae</taxon>
        <taxon>rosids</taxon>
        <taxon>fabids</taxon>
        <taxon>Malpighiales</taxon>
        <taxon>Linaceae</taxon>
        <taxon>Linum</taxon>
    </lineage>
</organism>
<keyword evidence="1" id="KW-0812">Transmembrane</keyword>
<reference evidence="2 3" key="1">
    <citation type="submission" date="2024-04" db="EMBL/GenBank/DDBJ databases">
        <authorList>
            <person name="Fracassetti M."/>
        </authorList>
    </citation>
    <scope>NUCLEOTIDE SEQUENCE [LARGE SCALE GENOMIC DNA]</scope>
</reference>
<keyword evidence="3" id="KW-1185">Reference proteome</keyword>
<keyword evidence="1" id="KW-1133">Transmembrane helix</keyword>
<dbReference type="EMBL" id="OZ034822">
    <property type="protein sequence ID" value="CAL1413530.1"/>
    <property type="molecule type" value="Genomic_DNA"/>
</dbReference>
<gene>
    <name evidence="2" type="ORF">LTRI10_LOCUS52754</name>
</gene>
<sequence length="68" mass="7399">MSGSTWVLKPQTTPRALQQVLLANGICTLAYSMLAILIYSDLCSGSLYTLKPRSLDLSPCDGHPRDIC</sequence>
<evidence type="ECO:0000313" key="2">
    <source>
        <dbReference type="EMBL" id="CAL1413530.1"/>
    </source>
</evidence>
<evidence type="ECO:0000313" key="3">
    <source>
        <dbReference type="Proteomes" id="UP001497516"/>
    </source>
</evidence>
<keyword evidence="1" id="KW-0472">Membrane</keyword>
<protein>
    <submittedName>
        <fullName evidence="2">Uncharacterized protein</fullName>
    </submittedName>
</protein>
<name>A0AAV2GW72_9ROSI</name>
<accession>A0AAV2GW72</accession>
<dbReference type="Proteomes" id="UP001497516">
    <property type="component" value="Chromosome 9"/>
</dbReference>
<proteinExistence type="predicted"/>